<dbReference type="EMBL" id="CP159992">
    <property type="protein sequence ID" value="XCP94953.1"/>
    <property type="molecule type" value="Genomic_DNA"/>
</dbReference>
<dbReference type="RefSeq" id="WP_366292729.1">
    <property type="nucleotide sequence ID" value="NZ_CP159992.1"/>
</dbReference>
<sequence>MFTHKEIPTWENEKWLELKTSRKFIDPRKEKLKEIRKGIKSVHFNKESKMNRKHDYRLYRTKMKRLIQQEKYDLLHNYKRTSGWLTW</sequence>
<proteinExistence type="predicted"/>
<accession>A0AAU8NDA8</accession>
<reference evidence="1" key="1">
    <citation type="submission" date="2024-05" db="EMBL/GenBank/DDBJ databases">
        <title>Draft genome assemblies of 36 bacteria isolated from hibernating arctic ground squirrels.</title>
        <authorList>
            <person name="McKee H."/>
            <person name="Mullen L."/>
            <person name="Drown D.M."/>
            <person name="Duddleston K.N."/>
        </authorList>
    </citation>
    <scope>NUCLEOTIDE SEQUENCE</scope>
    <source>
        <strain evidence="1">AN1007</strain>
    </source>
</reference>
<protein>
    <submittedName>
        <fullName evidence="1">Uncharacterized protein</fullName>
    </submittedName>
</protein>
<name>A0AAU8NDA8_9BACL</name>
<evidence type="ECO:0000313" key="1">
    <source>
        <dbReference type="EMBL" id="XCP94953.1"/>
    </source>
</evidence>
<organism evidence="1">
    <name type="scientific">Paenibacillus sp. AN1007</name>
    <dbReference type="NCBI Taxonomy" id="3151385"/>
    <lineage>
        <taxon>Bacteria</taxon>
        <taxon>Bacillati</taxon>
        <taxon>Bacillota</taxon>
        <taxon>Bacilli</taxon>
        <taxon>Bacillales</taxon>
        <taxon>Paenibacillaceae</taxon>
        <taxon>Paenibacillus</taxon>
    </lineage>
</organism>
<dbReference type="AlphaFoldDB" id="A0AAU8NDA8"/>
<gene>
    <name evidence="1" type="ORF">ABXS70_28335</name>
</gene>